<sequence>MAEFSDQPMPRPPDEDVYLEFFKAKHMTKYLDDYVDLHIYKGRTLRDRIKFSIEVQSLLKLDSGWAVVTKSGENPKQHTFKTTKLIVASGLTSIPNMPSLPGIDNFLGQVLHQDGFGSSDVLTSPDINNITVLGAGKSSGDMVYEAAKAGKTVSWVLKATDTTGPGFFLSPKGVGPYKNAFEIGMTRLAANFTPSFMNGPNWWTKLLHSSSYGAGLMTGFWNSVDAKARTEANFQRESLQNFDKLSPHSPIFWQNCTGGLLNHPDFFDTIAQKVRIYVGDVDYLEKYMLCLKTGERIPTDALLCGTGWHPSLRFFTEEQRTEFGLPHLLTQEAPSGKRHWAAIEAEAEAKVLTTFPQLSKPPTVFCRPTTKTPYRLYRHIAPLSESGVASKDRSVVFIGQVVVGNYFPVVECQSMWVTAYLDGKLELPTLEEQEKDVALFTTWCQRRYLSNGQRGNNMTFELVGYIDTLLKDLGLCSHRTGWFKDTFFPIWAKDFRGLKTEFKNKYGYR</sequence>
<keyword evidence="6" id="KW-1185">Reference proteome</keyword>
<protein>
    <submittedName>
        <fullName evidence="5">Dimethylaniline monooxygenase</fullName>
    </submittedName>
</protein>
<dbReference type="GO" id="GO:0004499">
    <property type="term" value="F:N,N-dimethylaniline monooxygenase activity"/>
    <property type="evidence" value="ECO:0007669"/>
    <property type="project" value="InterPro"/>
</dbReference>
<dbReference type="Pfam" id="PF00743">
    <property type="entry name" value="FMO-like"/>
    <property type="match status" value="1"/>
</dbReference>
<reference evidence="5 6" key="1">
    <citation type="journal article" date="2023" name="IMA Fungus">
        <title>Comparative genomic study of the Penicillium genus elucidates a diverse pangenome and 15 lateral gene transfer events.</title>
        <authorList>
            <person name="Petersen C."/>
            <person name="Sorensen T."/>
            <person name="Nielsen M.R."/>
            <person name="Sondergaard T.E."/>
            <person name="Sorensen J.L."/>
            <person name="Fitzpatrick D.A."/>
            <person name="Frisvad J.C."/>
            <person name="Nielsen K.L."/>
        </authorList>
    </citation>
    <scope>NUCLEOTIDE SEQUENCE [LARGE SCALE GENOMIC DNA]</scope>
    <source>
        <strain evidence="5 6">IBT 35679</strain>
    </source>
</reference>
<evidence type="ECO:0000256" key="2">
    <source>
        <dbReference type="ARBA" id="ARBA00022630"/>
    </source>
</evidence>
<organism evidence="5 6">
    <name type="scientific">Penicillium frequentans</name>
    <dbReference type="NCBI Taxonomy" id="3151616"/>
    <lineage>
        <taxon>Eukaryota</taxon>
        <taxon>Fungi</taxon>
        <taxon>Dikarya</taxon>
        <taxon>Ascomycota</taxon>
        <taxon>Pezizomycotina</taxon>
        <taxon>Eurotiomycetes</taxon>
        <taxon>Eurotiomycetidae</taxon>
        <taxon>Eurotiales</taxon>
        <taxon>Aspergillaceae</taxon>
        <taxon>Penicillium</taxon>
    </lineage>
</organism>
<keyword evidence="5" id="KW-0503">Monooxygenase</keyword>
<dbReference type="GO" id="GO:0050660">
    <property type="term" value="F:flavin adenine dinucleotide binding"/>
    <property type="evidence" value="ECO:0007669"/>
    <property type="project" value="InterPro"/>
</dbReference>
<evidence type="ECO:0000313" key="6">
    <source>
        <dbReference type="Proteomes" id="UP001220324"/>
    </source>
</evidence>
<dbReference type="PANTHER" id="PTHR23023">
    <property type="entry name" value="DIMETHYLANILINE MONOOXYGENASE"/>
    <property type="match status" value="1"/>
</dbReference>
<dbReference type="InterPro" id="IPR050346">
    <property type="entry name" value="FMO-like"/>
</dbReference>
<evidence type="ECO:0000256" key="4">
    <source>
        <dbReference type="ARBA" id="ARBA00023002"/>
    </source>
</evidence>
<keyword evidence="2" id="KW-0285">Flavoprotein</keyword>
<dbReference type="InterPro" id="IPR036188">
    <property type="entry name" value="FAD/NAD-bd_sf"/>
</dbReference>
<evidence type="ECO:0000313" key="5">
    <source>
        <dbReference type="EMBL" id="KAJ5545608.1"/>
    </source>
</evidence>
<evidence type="ECO:0000256" key="3">
    <source>
        <dbReference type="ARBA" id="ARBA00022827"/>
    </source>
</evidence>
<evidence type="ECO:0000256" key="1">
    <source>
        <dbReference type="ARBA" id="ARBA00009183"/>
    </source>
</evidence>
<dbReference type="InterPro" id="IPR020946">
    <property type="entry name" value="Flavin_mOase-like"/>
</dbReference>
<comment type="caution">
    <text evidence="5">The sequence shown here is derived from an EMBL/GenBank/DDBJ whole genome shotgun (WGS) entry which is preliminary data.</text>
</comment>
<gene>
    <name evidence="5" type="ORF">N7494_003193</name>
</gene>
<dbReference type="Gene3D" id="3.50.50.60">
    <property type="entry name" value="FAD/NAD(P)-binding domain"/>
    <property type="match status" value="2"/>
</dbReference>
<dbReference type="EMBL" id="JAQIZZ010000003">
    <property type="protein sequence ID" value="KAJ5545608.1"/>
    <property type="molecule type" value="Genomic_DNA"/>
</dbReference>
<keyword evidence="3" id="KW-0274">FAD</keyword>
<name>A0AAD6GHK8_9EURO</name>
<dbReference type="GO" id="GO:0050661">
    <property type="term" value="F:NADP binding"/>
    <property type="evidence" value="ECO:0007669"/>
    <property type="project" value="InterPro"/>
</dbReference>
<dbReference type="SUPFAM" id="SSF51905">
    <property type="entry name" value="FAD/NAD(P)-binding domain"/>
    <property type="match status" value="2"/>
</dbReference>
<proteinExistence type="inferred from homology"/>
<comment type="similarity">
    <text evidence="1">Belongs to the FMO family.</text>
</comment>
<accession>A0AAD6GHK8</accession>
<keyword evidence="4" id="KW-0560">Oxidoreductase</keyword>
<dbReference type="AlphaFoldDB" id="A0AAD6GHK8"/>
<dbReference type="Proteomes" id="UP001220324">
    <property type="component" value="Unassembled WGS sequence"/>
</dbReference>